<dbReference type="EMBL" id="JARYZI010000006">
    <property type="protein sequence ID" value="MDH8678662.1"/>
    <property type="molecule type" value="Genomic_DNA"/>
</dbReference>
<comment type="caution">
    <text evidence="1">The sequence shown here is derived from an EMBL/GenBank/DDBJ whole genome shotgun (WGS) entry which is preliminary data.</text>
</comment>
<evidence type="ECO:0000313" key="1">
    <source>
        <dbReference type="EMBL" id="MDH8678662.1"/>
    </source>
</evidence>
<dbReference type="RefSeq" id="WP_281094512.1">
    <property type="nucleotide sequence ID" value="NZ_JARYZI010000006.1"/>
</dbReference>
<keyword evidence="2" id="KW-1185">Reference proteome</keyword>
<evidence type="ECO:0000313" key="2">
    <source>
        <dbReference type="Proteomes" id="UP001158045"/>
    </source>
</evidence>
<reference evidence="1 2" key="1">
    <citation type="submission" date="2023-04" db="EMBL/GenBank/DDBJ databases">
        <title>Fusibacter bizertensis strain WBS, isolated from littoral bottom sediments of the Arctic seas - biochemical and genomic analysis.</title>
        <authorList>
            <person name="Brioukhanov A.L."/>
        </authorList>
    </citation>
    <scope>NUCLEOTIDE SEQUENCE [LARGE SCALE GENOMIC DNA]</scope>
    <source>
        <strain evidence="1 2">WBS</strain>
    </source>
</reference>
<dbReference type="Proteomes" id="UP001158045">
    <property type="component" value="Unassembled WGS sequence"/>
</dbReference>
<proteinExistence type="predicted"/>
<protein>
    <submittedName>
        <fullName evidence="1">Uncharacterized protein</fullName>
    </submittedName>
</protein>
<organism evidence="1 2">
    <name type="scientific">Fusibacter bizertensis</name>
    <dbReference type="NCBI Taxonomy" id="1488331"/>
    <lineage>
        <taxon>Bacteria</taxon>
        <taxon>Bacillati</taxon>
        <taxon>Bacillota</taxon>
        <taxon>Clostridia</taxon>
        <taxon>Eubacteriales</taxon>
        <taxon>Eubacteriales Family XII. Incertae Sedis</taxon>
        <taxon>Fusibacter</taxon>
    </lineage>
</organism>
<name>A0ABT6NE31_9FIRM</name>
<accession>A0ABT6NE31</accession>
<gene>
    <name evidence="1" type="ORF">QE109_10915</name>
</gene>
<sequence>MNEQIIETKKLLDFSPEDIKAYLKVLKSLVFEDKYTISRNRNREENKQFIEDFKIDSRKEKEILMNLEFDDFCYAVNNKNPQFAHEVLYIFNKEYELDRWGELVSVDIYIKTNKTQTRIGEDFLIIVSFHERNMPLKYLFK</sequence>